<dbReference type="GeneID" id="10278034"/>
<organism evidence="1 2">
    <name type="scientific">Methanobacterium lacus (strain AL-21)</name>
    <dbReference type="NCBI Taxonomy" id="877455"/>
    <lineage>
        <taxon>Archaea</taxon>
        <taxon>Methanobacteriati</taxon>
        <taxon>Methanobacteriota</taxon>
        <taxon>Methanomada group</taxon>
        <taxon>Methanobacteria</taxon>
        <taxon>Methanobacteriales</taxon>
        <taxon>Methanobacteriaceae</taxon>
        <taxon>Methanobacterium</taxon>
    </lineage>
</organism>
<dbReference type="STRING" id="877455.Metbo_1578"/>
<dbReference type="RefSeq" id="WP_013645156.1">
    <property type="nucleotide sequence ID" value="NC_015216.1"/>
</dbReference>
<protein>
    <submittedName>
        <fullName evidence="1">Uncharacterized protein</fullName>
    </submittedName>
</protein>
<keyword evidence="2" id="KW-1185">Reference proteome</keyword>
<reference evidence="1 2" key="2">
    <citation type="journal article" date="2014" name="Int. J. Syst. Evol. Microbiol.">
        <title>Methanobacterium paludis sp. nov. and a novel strain of Methanobacterium lacus isolated from northern peatlands.</title>
        <authorList>
            <person name="Cadillo-Quiroz H."/>
            <person name="Brauer S.L."/>
            <person name="Goodson N."/>
            <person name="Yavitt J.B."/>
            <person name="Zinder S.H."/>
        </authorList>
    </citation>
    <scope>NUCLEOTIDE SEQUENCE [LARGE SCALE GENOMIC DNA]</scope>
    <source>
        <strain evidence="1 2">AL-21</strain>
    </source>
</reference>
<dbReference type="OrthoDB" id="71006at2157"/>
<dbReference type="Proteomes" id="UP000007490">
    <property type="component" value="Chromosome"/>
</dbReference>
<dbReference type="HOGENOM" id="CLU_1665506_0_0_2"/>
<name>F0T8X7_METLA</name>
<dbReference type="EMBL" id="CP002551">
    <property type="protein sequence ID" value="ADZ09805.1"/>
    <property type="molecule type" value="Genomic_DNA"/>
</dbReference>
<dbReference type="AlphaFoldDB" id="F0T8X7"/>
<gene>
    <name evidence="1" type="ordered locus">Metbo_1578</name>
</gene>
<proteinExistence type="predicted"/>
<dbReference type="KEGG" id="mel:Metbo_1578"/>
<reference evidence="2" key="1">
    <citation type="submission" date="2011-02" db="EMBL/GenBank/DDBJ databases">
        <title>Complete sequence of Methanobacterium sp. AL-21.</title>
        <authorList>
            <consortium name="US DOE Joint Genome Institute"/>
            <person name="Lucas S."/>
            <person name="Copeland A."/>
            <person name="Lapidus A."/>
            <person name="Cheng J.-F."/>
            <person name="Goodwin L."/>
            <person name="Pitluck S."/>
            <person name="Chertkov O."/>
            <person name="Detter J.C."/>
            <person name="Han C."/>
            <person name="Tapia R."/>
            <person name="Land M."/>
            <person name="Hauser L."/>
            <person name="Kyrpides N."/>
            <person name="Ivanova N."/>
            <person name="Mikhailova N."/>
            <person name="Pagani I."/>
            <person name="Cadillo-Quiroz H."/>
            <person name="Imachi H."/>
            <person name="Zinder S."/>
            <person name="Liu W."/>
            <person name="Woyke T."/>
        </authorList>
    </citation>
    <scope>NUCLEOTIDE SEQUENCE [LARGE SCALE GENOMIC DNA]</scope>
    <source>
        <strain evidence="2">AL-21</strain>
    </source>
</reference>
<accession>F0T8X7</accession>
<sequence>MRYSYGILDQKQILLYHPQLFLRNNDVLIFPTREFHKWHGDIKEYLDGLYQIQLRSGTVKKPLSLDMNDFNLANAVLNNITDEVKDIFDENNILNLSHHYVSTLDEKYKKMVGNNYTTDMKRCDTKILLKPRITPWMKEKHVLEIVDQVSSDVVKIKKNEKLFE</sequence>
<evidence type="ECO:0000313" key="1">
    <source>
        <dbReference type="EMBL" id="ADZ09805.1"/>
    </source>
</evidence>
<evidence type="ECO:0000313" key="2">
    <source>
        <dbReference type="Proteomes" id="UP000007490"/>
    </source>
</evidence>